<sequence length="171" mass="19438">MRAIYNYIPQQELLHRDYGQVDKCIDVMCDLIHHATDDADLLFQAKNGLLKREIKVPDAEFSSASGRKLFLINILNNSVSLKNQFIDTSAIGIYILAYYRDFTFHLSKIDKQLGMIELMNKTLPAAKQLDENGEYIGLCRCNMNCGNSETVAAYSKCKCRKGMMKPVELSQ</sequence>
<comment type="caution">
    <text evidence="1">The sequence shown here is derived from an EMBL/GenBank/DDBJ whole genome shotgun (WGS) entry which is preliminary data.</text>
</comment>
<proteinExistence type="predicted"/>
<accession>A0A7Z7VLW0</accession>
<evidence type="ECO:0000313" key="2">
    <source>
        <dbReference type="Proteomes" id="UP000294145"/>
    </source>
</evidence>
<reference evidence="1 2" key="1">
    <citation type="submission" date="2019-02" db="EMBL/GenBank/DDBJ databases">
        <title>Genomic plasticity associated with the antimicrobial resistance in Vibrio cholerae.</title>
        <authorList>
            <person name="Verma J."/>
            <person name="Bag S."/>
            <person name="Saha B."/>
            <person name="Kumar P."/>
            <person name="Ghosh T.S."/>
            <person name="Dayal M."/>
            <person name="Senapati T."/>
            <person name="Mehra S."/>
            <person name="Dey P."/>
            <person name="Desigamani A."/>
            <person name="Kumar D."/>
            <person name="Rana P."/>
            <person name="Kumar B."/>
            <person name="Maiti T.K."/>
            <person name="Sharma N.C."/>
            <person name="Bhadra R.K."/>
            <person name="Mutreja A."/>
            <person name="Nair G.B."/>
            <person name="Ramamurthy T."/>
            <person name="Das B."/>
        </authorList>
    </citation>
    <scope>NUCLEOTIDE SEQUENCE [LARGE SCALE GENOMIC DNA]</scope>
    <source>
        <strain evidence="1 2">IDH06781</strain>
    </source>
</reference>
<dbReference type="Proteomes" id="UP000294145">
    <property type="component" value="Unassembled WGS sequence"/>
</dbReference>
<dbReference type="AlphaFoldDB" id="A0A7Z7VLW0"/>
<evidence type="ECO:0000313" key="1">
    <source>
        <dbReference type="EMBL" id="TBM39779.1"/>
    </source>
</evidence>
<protein>
    <submittedName>
        <fullName evidence="1">Uncharacterized protein</fullName>
    </submittedName>
</protein>
<name>A0A7Z7VLW0_VIBCL</name>
<dbReference type="RefSeq" id="WP_154813874.1">
    <property type="nucleotide sequence ID" value="NZ_SISP01000032.1"/>
</dbReference>
<gene>
    <name evidence="1" type="ORF">EYB64_16195</name>
</gene>
<dbReference type="EMBL" id="SISP01000032">
    <property type="protein sequence ID" value="TBM39779.1"/>
    <property type="molecule type" value="Genomic_DNA"/>
</dbReference>
<organism evidence="1 2">
    <name type="scientific">Vibrio cholerae</name>
    <dbReference type="NCBI Taxonomy" id="666"/>
    <lineage>
        <taxon>Bacteria</taxon>
        <taxon>Pseudomonadati</taxon>
        <taxon>Pseudomonadota</taxon>
        <taxon>Gammaproteobacteria</taxon>
        <taxon>Vibrionales</taxon>
        <taxon>Vibrionaceae</taxon>
        <taxon>Vibrio</taxon>
    </lineage>
</organism>